<dbReference type="EMBL" id="QJKF01000006">
    <property type="protein sequence ID" value="PXX63253.1"/>
    <property type="molecule type" value="Genomic_DNA"/>
</dbReference>
<dbReference type="SMART" id="SM00421">
    <property type="entry name" value="HTH_LUXR"/>
    <property type="match status" value="1"/>
</dbReference>
<dbReference type="InterPro" id="IPR036388">
    <property type="entry name" value="WH-like_DNA-bd_sf"/>
</dbReference>
<protein>
    <submittedName>
        <fullName evidence="2">LuxR family transcriptional regulator</fullName>
    </submittedName>
</protein>
<dbReference type="CDD" id="cd06170">
    <property type="entry name" value="LuxR_C_like"/>
    <property type="match status" value="1"/>
</dbReference>
<name>A0A318K4W1_9NOCA</name>
<comment type="caution">
    <text evidence="2">The sequence shown here is derived from an EMBL/GenBank/DDBJ whole genome shotgun (WGS) entry which is preliminary data.</text>
</comment>
<dbReference type="PROSITE" id="PS50043">
    <property type="entry name" value="HTH_LUXR_2"/>
    <property type="match status" value="1"/>
</dbReference>
<dbReference type="InterPro" id="IPR027417">
    <property type="entry name" value="P-loop_NTPase"/>
</dbReference>
<dbReference type="InterPro" id="IPR016032">
    <property type="entry name" value="Sig_transdc_resp-reg_C-effctor"/>
</dbReference>
<dbReference type="Pfam" id="PF25872">
    <property type="entry name" value="HTH_77"/>
    <property type="match status" value="1"/>
</dbReference>
<feature type="domain" description="HTH luxR-type" evidence="1">
    <location>
        <begin position="850"/>
        <end position="915"/>
    </location>
</feature>
<dbReference type="PROSITE" id="PS00622">
    <property type="entry name" value="HTH_LUXR_1"/>
    <property type="match status" value="1"/>
</dbReference>
<dbReference type="InterPro" id="IPR058852">
    <property type="entry name" value="HTH_77"/>
</dbReference>
<evidence type="ECO:0000313" key="2">
    <source>
        <dbReference type="EMBL" id="PXX63253.1"/>
    </source>
</evidence>
<dbReference type="GO" id="GO:0043531">
    <property type="term" value="F:ADP binding"/>
    <property type="evidence" value="ECO:0007669"/>
    <property type="project" value="InterPro"/>
</dbReference>
<dbReference type="SUPFAM" id="SSF48452">
    <property type="entry name" value="TPR-like"/>
    <property type="match status" value="1"/>
</dbReference>
<dbReference type="SUPFAM" id="SSF52540">
    <property type="entry name" value="P-loop containing nucleoside triphosphate hydrolases"/>
    <property type="match status" value="1"/>
</dbReference>
<evidence type="ECO:0000259" key="1">
    <source>
        <dbReference type="PROSITE" id="PS50043"/>
    </source>
</evidence>
<dbReference type="Gene3D" id="1.10.10.10">
    <property type="entry name" value="Winged helix-like DNA-binding domain superfamily/Winged helix DNA-binding domain"/>
    <property type="match status" value="1"/>
</dbReference>
<organism evidence="2 3">
    <name type="scientific">Nocardia tenerifensis</name>
    <dbReference type="NCBI Taxonomy" id="228006"/>
    <lineage>
        <taxon>Bacteria</taxon>
        <taxon>Bacillati</taxon>
        <taxon>Actinomycetota</taxon>
        <taxon>Actinomycetes</taxon>
        <taxon>Mycobacteriales</taxon>
        <taxon>Nocardiaceae</taxon>
        <taxon>Nocardia</taxon>
    </lineage>
</organism>
<sequence>MWRARWQSGGVAWADAPCQTADAMPDPADALPAELSSFIGRTEELEAIGAAVAPGGLVTLVGPGGCGKTRLALRVARTVFHAWSDGVRWVALEDEHDDAAVAHRVAEALDVPVPAGADPVATVARGLADRQTLLVLDNCEQLGEGVAALVTGLLGRCPQVGVLATSRAPLGVGGEQMRRVPALALADALSLFLARAHAGDPTPEARGAARRVCDRLDRLPLALELAAGWTGTLSLTQLADSLHEPFAVLDGGSRTAPFRQRTLAESMRWSHDLLDDDERVLFRRLAVFEPGFAADEVAPLDATPGRALRTLRGLIDKSLVVADTTGAVARYRMLGVVRDYALLRLAEAGETESLRDRHLAAYLALVERAEPLLGTDQDAWRSRIALELANIRAAIDWGLDRPDPADGRGLAAAMAWFWYLEPRGLEGVRVLRRAVERGAGARDELQARVLAGLALVCDTTVYGFVGYESARAAAELAAEVGADAVGRLARSLCAVEQLGLDLNRAYTDAEALHLEASRIGDGFIADSTTALLGLIHLFRDEYRSAITQLDQALIGMRARNDRGFASFALAWLAAATARSGELARAAEIAEDAVATAQPLHDFHHMGSARAALAEIRVSQGLLDDAAAALAPIDRLLDGETSPFVPGWERVHAMRALAAGDPAEAIAWCRREGRTPGEAPDGPLTPMTQVVLATALRESGELAAATALLETLVTEPMIRALPSVHADVLDQRALLLHDNDIEQALRLHHEALRIRTGHDLVLGRAVSLEALALTLARRGTTEVAAVLLGAAERARSETGSAPDPTAAAARELLNSRVAEHELTDYLERGRAMDGARAVEYATKARGRRNRPDSGWASLTPMERSVVDLAVSGLSNPEIATRLYISRGTVKTHLAHVYAKLGVANRTELARLHVPATD</sequence>
<accession>A0A318K4W1</accession>
<dbReference type="Gene3D" id="1.25.40.10">
    <property type="entry name" value="Tetratricopeptide repeat domain"/>
    <property type="match status" value="2"/>
</dbReference>
<dbReference type="Pfam" id="PF00196">
    <property type="entry name" value="GerE"/>
    <property type="match status" value="1"/>
</dbReference>
<dbReference type="InterPro" id="IPR011990">
    <property type="entry name" value="TPR-like_helical_dom_sf"/>
</dbReference>
<reference evidence="2 3" key="1">
    <citation type="submission" date="2018-05" db="EMBL/GenBank/DDBJ databases">
        <title>Genomic Encyclopedia of Type Strains, Phase IV (KMG-IV): sequencing the most valuable type-strain genomes for metagenomic binning, comparative biology and taxonomic classification.</title>
        <authorList>
            <person name="Goeker M."/>
        </authorList>
    </citation>
    <scope>NUCLEOTIDE SEQUENCE [LARGE SCALE GENOMIC DNA]</scope>
    <source>
        <strain evidence="2 3">DSM 44704</strain>
    </source>
</reference>
<dbReference type="SUPFAM" id="SSF46894">
    <property type="entry name" value="C-terminal effector domain of the bipartite response regulators"/>
    <property type="match status" value="1"/>
</dbReference>
<dbReference type="GO" id="GO:0003677">
    <property type="term" value="F:DNA binding"/>
    <property type="evidence" value="ECO:0007669"/>
    <property type="project" value="InterPro"/>
</dbReference>
<dbReference type="Proteomes" id="UP000247569">
    <property type="component" value="Unassembled WGS sequence"/>
</dbReference>
<dbReference type="Gene3D" id="3.40.50.300">
    <property type="entry name" value="P-loop containing nucleotide triphosphate hydrolases"/>
    <property type="match status" value="1"/>
</dbReference>
<evidence type="ECO:0000313" key="3">
    <source>
        <dbReference type="Proteomes" id="UP000247569"/>
    </source>
</evidence>
<dbReference type="AlphaFoldDB" id="A0A318K4W1"/>
<dbReference type="InterPro" id="IPR000792">
    <property type="entry name" value="Tscrpt_reg_LuxR_C"/>
</dbReference>
<gene>
    <name evidence="2" type="ORF">DFR70_106313</name>
</gene>
<dbReference type="PANTHER" id="PTHR47691">
    <property type="entry name" value="REGULATOR-RELATED"/>
    <property type="match status" value="1"/>
</dbReference>
<proteinExistence type="predicted"/>
<keyword evidence="3" id="KW-1185">Reference proteome</keyword>
<dbReference type="GO" id="GO:0006355">
    <property type="term" value="P:regulation of DNA-templated transcription"/>
    <property type="evidence" value="ECO:0007669"/>
    <property type="project" value="InterPro"/>
</dbReference>
<dbReference type="PRINTS" id="PR00038">
    <property type="entry name" value="HTHLUXR"/>
</dbReference>
<dbReference type="PANTHER" id="PTHR47691:SF3">
    <property type="entry name" value="HTH-TYPE TRANSCRIPTIONAL REGULATOR RV0890C-RELATED"/>
    <property type="match status" value="1"/>
</dbReference>